<reference evidence="3" key="1">
    <citation type="submission" date="2010-11" db="EMBL/GenBank/DDBJ databases">
        <title>The complete genome of Desulfurococcus mucosus DSM 2162.</title>
        <authorList>
            <consortium name="US DOE Joint Genome Institute (JGI-PGF)"/>
            <person name="Lucas S."/>
            <person name="Copeland A."/>
            <person name="Lapidus A."/>
            <person name="Bruce D."/>
            <person name="Goodwin L."/>
            <person name="Pitluck S."/>
            <person name="Kyrpides N."/>
            <person name="Mavromatis K."/>
            <person name="Pagani I."/>
            <person name="Ivanova N."/>
            <person name="Ovchinnikova G."/>
            <person name="Chertkov O."/>
            <person name="Held B."/>
            <person name="Brettin T."/>
            <person name="Detter J.C."/>
            <person name="Tapia R."/>
            <person name="Han C."/>
            <person name="Land M."/>
            <person name="Hauser L."/>
            <person name="Markowitz V."/>
            <person name="Cheng J.-F."/>
            <person name="Hugenholtz P."/>
            <person name="Woyke T."/>
            <person name="Wu D."/>
            <person name="Wirth R."/>
            <person name="Bilek Y."/>
            <person name="Hader T."/>
            <person name="Klenk H.-P."/>
            <person name="Eisen J.A."/>
        </authorList>
    </citation>
    <scope>NUCLEOTIDE SEQUENCE [LARGE SCALE GENOMIC DNA]</scope>
    <source>
        <strain evidence="3">ATCC 35584 / DSM 2162 / JCM 9187 / O7/1</strain>
    </source>
</reference>
<dbReference type="AlphaFoldDB" id="E8RAH5"/>
<dbReference type="CDD" id="cd02440">
    <property type="entry name" value="AdoMet_MTases"/>
    <property type="match status" value="1"/>
</dbReference>
<dbReference type="Proteomes" id="UP000001068">
    <property type="component" value="Chromosome"/>
</dbReference>
<evidence type="ECO:0000259" key="1">
    <source>
        <dbReference type="Pfam" id="PF08241"/>
    </source>
</evidence>
<organism evidence="2 3">
    <name type="scientific">Desulfurococcus mucosus (strain ATCC 35584 / DSM 2162 / JCM 9187 / O7/1)</name>
    <dbReference type="NCBI Taxonomy" id="765177"/>
    <lineage>
        <taxon>Archaea</taxon>
        <taxon>Thermoproteota</taxon>
        <taxon>Thermoprotei</taxon>
        <taxon>Desulfurococcales</taxon>
        <taxon>Desulfurococcaceae</taxon>
        <taxon>Desulfurococcus</taxon>
    </lineage>
</organism>
<dbReference type="HOGENOM" id="CLU_037990_14_1_2"/>
<dbReference type="InterPro" id="IPR013216">
    <property type="entry name" value="Methyltransf_11"/>
</dbReference>
<dbReference type="GO" id="GO:0008757">
    <property type="term" value="F:S-adenosylmethionine-dependent methyltransferase activity"/>
    <property type="evidence" value="ECO:0007669"/>
    <property type="project" value="InterPro"/>
</dbReference>
<dbReference type="GO" id="GO:0032259">
    <property type="term" value="P:methylation"/>
    <property type="evidence" value="ECO:0007669"/>
    <property type="project" value="UniProtKB-KW"/>
</dbReference>
<keyword evidence="2" id="KW-0808">Transferase</keyword>
<dbReference type="GeneID" id="10152750"/>
<dbReference type="EMBL" id="CP002363">
    <property type="protein sequence ID" value="ADV64385.1"/>
    <property type="molecule type" value="Genomic_DNA"/>
</dbReference>
<accession>E8RAH5</accession>
<keyword evidence="3" id="KW-1185">Reference proteome</keyword>
<dbReference type="InterPro" id="IPR029063">
    <property type="entry name" value="SAM-dependent_MTases_sf"/>
</dbReference>
<dbReference type="STRING" id="765177.Desmu_0066"/>
<proteinExistence type="predicted"/>
<dbReference type="Gene3D" id="3.40.50.150">
    <property type="entry name" value="Vaccinia Virus protein VP39"/>
    <property type="match status" value="1"/>
</dbReference>
<dbReference type="SUPFAM" id="SSF53335">
    <property type="entry name" value="S-adenosyl-L-methionine-dependent methyltransferases"/>
    <property type="match status" value="1"/>
</dbReference>
<evidence type="ECO:0000313" key="2">
    <source>
        <dbReference type="EMBL" id="ADV64385.1"/>
    </source>
</evidence>
<dbReference type="KEGG" id="dmu:Desmu_0066"/>
<evidence type="ECO:0000313" key="3">
    <source>
        <dbReference type="Proteomes" id="UP000001068"/>
    </source>
</evidence>
<reference evidence="2 3" key="2">
    <citation type="journal article" date="2011" name="Stand. Genomic Sci.">
        <title>Complete genome sequence of Desulfurococcus mucosus type strain (O7/1).</title>
        <authorList>
            <person name="Wirth R."/>
            <person name="Chertkov O."/>
            <person name="Held B."/>
            <person name="Lapidus A."/>
            <person name="Nolan M."/>
            <person name="Lucas S."/>
            <person name="Hammon N."/>
            <person name="Deshpande S."/>
            <person name="Cheng J.F."/>
            <person name="Tapia R."/>
            <person name="Han C."/>
            <person name="Goodwin L."/>
            <person name="Pitluck S."/>
            <person name="Liolios K."/>
            <person name="Ioanna P."/>
            <person name="Ivanova N."/>
            <person name="Mavromatis K."/>
            <person name="Mikhailova N."/>
            <person name="Pati A."/>
            <person name="Chen A."/>
            <person name="Palaniappan K."/>
            <person name="Land M."/>
            <person name="Hauser L."/>
            <person name="Chang Y.J."/>
            <person name="Jeffries C.D."/>
            <person name="Bilek Y."/>
            <person name="Hader T."/>
            <person name="Rohde M."/>
            <person name="Spring S."/>
            <person name="Sikorski J."/>
            <person name="Goker M."/>
            <person name="Woyke T."/>
            <person name="Bristow J."/>
            <person name="Eisen J.A."/>
            <person name="Markowitz V."/>
            <person name="Hugenholtz P."/>
            <person name="Kyrpides N.C."/>
            <person name="Klenk H.P."/>
        </authorList>
    </citation>
    <scope>NUCLEOTIDE SEQUENCE [LARGE SCALE GENOMIC DNA]</scope>
    <source>
        <strain evidence="3">ATCC 35584 / DSM 2162 / JCM 9187 / O7/1</strain>
    </source>
</reference>
<dbReference type="eggNOG" id="arCOG01773">
    <property type="taxonomic scope" value="Archaea"/>
</dbReference>
<keyword evidence="2" id="KW-0489">Methyltransferase</keyword>
<gene>
    <name evidence="2" type="ordered locus">Desmu_0066</name>
</gene>
<name>E8RAH5_DESM0</name>
<dbReference type="RefSeq" id="WP_013561607.1">
    <property type="nucleotide sequence ID" value="NC_014961.1"/>
</dbReference>
<sequence length="214" mass="24296">MENPFNDFYMEYDEWYESNRLIYESELRAVEKASTRVPRPWLEIGVGSGRFSSPLRIDVGIDPSERIISLAYERGVESVVGVGEELPFRDSCFGGVFIIVTLCFVDNPLRVLKESWRVLRDDGYVIVGFVPRESPWGRLYVEKKAKGHRFYRLARFYSVSEVYEMLEASGFKTVSVVSTLLQGPGDVRFAETPVEGYVEGAGFIVVKAGKKHAL</sequence>
<feature type="domain" description="Methyltransferase type 11" evidence="1">
    <location>
        <begin position="42"/>
        <end position="127"/>
    </location>
</feature>
<dbReference type="Pfam" id="PF08241">
    <property type="entry name" value="Methyltransf_11"/>
    <property type="match status" value="1"/>
</dbReference>
<protein>
    <submittedName>
        <fullName evidence="2">Methyltransferase type 11</fullName>
    </submittedName>
</protein>